<dbReference type="SMART" id="SM00671">
    <property type="entry name" value="SEL1"/>
    <property type="match status" value="4"/>
</dbReference>
<sequence>MSKSADVFNLMDNLLPLAEDVDLAGPDELQRLYAGIGMPSLRAKELSGQAGVTYHEIKAANPLLGLVDPIRIRNRYVELREQALLGDADALNDLGWFWLNGLRLKPNPALARRLFKVAAVMGASEALFNLAELAFYGKGLVVNPGLAIDYYEQAFEAGIPCAAQALGSLYERGDEGVIVDHGKAISWYKRGAAEQDLMACFSLGRLALDETSPEYDPALGLYWLQWAAMRGLVLATERLAEFYFSTFESPPDPDGLLFRFWRDLAISQGSLWARELHASDVAIQQVCKSS</sequence>
<proteinExistence type="predicted"/>
<dbReference type="AlphaFoldDB" id="A0A023WW51"/>
<protein>
    <recommendedName>
        <fullName evidence="3">Sel1 repeat family protein</fullName>
    </recommendedName>
</protein>
<reference evidence="1 2" key="1">
    <citation type="submission" date="2014-03" db="EMBL/GenBank/DDBJ databases">
        <title>Complete genome sequence of Pseudomonas stutzeri 19SMN4.</title>
        <authorList>
            <person name="Brunet-Galmes I."/>
            <person name="Nogales B."/>
            <person name="Busquets A."/>
            <person name="Pena A."/>
            <person name="Gomila M."/>
            <person name="Garcia-Valdes E."/>
            <person name="Lalucat J."/>
            <person name="Bennasar A."/>
            <person name="Bosch R."/>
        </authorList>
    </citation>
    <scope>NUCLEOTIDE SEQUENCE [LARGE SCALE GENOMIC DNA]</scope>
    <source>
        <strain evidence="1 2">19SMN4</strain>
    </source>
</reference>
<dbReference type="PATRIC" id="fig|316.97.peg.3515"/>
<dbReference type="PANTHER" id="PTHR11102">
    <property type="entry name" value="SEL-1-LIKE PROTEIN"/>
    <property type="match status" value="1"/>
</dbReference>
<evidence type="ECO:0000313" key="2">
    <source>
        <dbReference type="Proteomes" id="UP000025238"/>
    </source>
</evidence>
<dbReference type="Proteomes" id="UP000025238">
    <property type="component" value="Chromosome"/>
</dbReference>
<evidence type="ECO:0000313" key="1">
    <source>
        <dbReference type="EMBL" id="AHY44181.1"/>
    </source>
</evidence>
<dbReference type="Gene3D" id="1.25.40.10">
    <property type="entry name" value="Tetratricopeptide repeat domain"/>
    <property type="match status" value="1"/>
</dbReference>
<dbReference type="SUPFAM" id="SSF81901">
    <property type="entry name" value="HCP-like"/>
    <property type="match status" value="1"/>
</dbReference>
<dbReference type="EMBL" id="CP007509">
    <property type="protein sequence ID" value="AHY44181.1"/>
    <property type="molecule type" value="Genomic_DNA"/>
</dbReference>
<accession>A0A023WW51</accession>
<organism evidence="1 2">
    <name type="scientific">Stutzerimonas stutzeri</name>
    <name type="common">Pseudomonas stutzeri</name>
    <dbReference type="NCBI Taxonomy" id="316"/>
    <lineage>
        <taxon>Bacteria</taxon>
        <taxon>Pseudomonadati</taxon>
        <taxon>Pseudomonadota</taxon>
        <taxon>Gammaproteobacteria</taxon>
        <taxon>Pseudomonadales</taxon>
        <taxon>Pseudomonadaceae</taxon>
        <taxon>Stutzerimonas</taxon>
    </lineage>
</organism>
<dbReference type="Pfam" id="PF08238">
    <property type="entry name" value="Sel1"/>
    <property type="match status" value="4"/>
</dbReference>
<name>A0A023WW51_STUST</name>
<dbReference type="PANTHER" id="PTHR11102:SF160">
    <property type="entry name" value="ERAD-ASSOCIATED E3 UBIQUITIN-PROTEIN LIGASE COMPONENT HRD3"/>
    <property type="match status" value="1"/>
</dbReference>
<dbReference type="InterPro" id="IPR050767">
    <property type="entry name" value="Sel1_AlgK"/>
</dbReference>
<dbReference type="InterPro" id="IPR011990">
    <property type="entry name" value="TPR-like_helical_dom_sf"/>
</dbReference>
<dbReference type="KEGG" id="pstu:UIB01_17590"/>
<gene>
    <name evidence="1" type="ORF">UIB01_17590</name>
</gene>
<evidence type="ECO:0008006" key="3">
    <source>
        <dbReference type="Google" id="ProtNLM"/>
    </source>
</evidence>
<dbReference type="InterPro" id="IPR006597">
    <property type="entry name" value="Sel1-like"/>
</dbReference>